<dbReference type="InterPro" id="IPR001905">
    <property type="entry name" value="Ammonium_transpt"/>
</dbReference>
<evidence type="ECO:0000256" key="7">
    <source>
        <dbReference type="ARBA" id="ARBA00023177"/>
    </source>
</evidence>
<protein>
    <recommendedName>
        <fullName evidence="8">Ammonium transporter</fullName>
    </recommendedName>
</protein>
<dbReference type="Proteomes" id="UP000321304">
    <property type="component" value="Unassembled WGS sequence"/>
</dbReference>
<keyword evidence="5 8" id="KW-1133">Transmembrane helix</keyword>
<feature type="transmembrane region" description="Helical" evidence="8">
    <location>
        <begin position="78"/>
        <end position="100"/>
    </location>
</feature>
<feature type="transmembrane region" description="Helical" evidence="8">
    <location>
        <begin position="319"/>
        <end position="339"/>
    </location>
</feature>
<keyword evidence="7 8" id="KW-0924">Ammonia transport</keyword>
<feature type="transmembrane region" description="Helical" evidence="8">
    <location>
        <begin position="164"/>
        <end position="186"/>
    </location>
</feature>
<feature type="domain" description="Ammonium transporter AmtB-like" evidence="10">
    <location>
        <begin position="45"/>
        <end position="437"/>
    </location>
</feature>
<feature type="transmembrane region" description="Helical" evidence="8">
    <location>
        <begin position="264"/>
        <end position="283"/>
    </location>
</feature>
<dbReference type="GO" id="GO:0008519">
    <property type="term" value="F:ammonium channel activity"/>
    <property type="evidence" value="ECO:0007669"/>
    <property type="project" value="InterPro"/>
</dbReference>
<keyword evidence="4 8" id="KW-0812">Transmembrane</keyword>
<feature type="transmembrane region" description="Helical" evidence="8">
    <location>
        <begin position="351"/>
        <end position="376"/>
    </location>
</feature>
<evidence type="ECO:0000256" key="9">
    <source>
        <dbReference type="SAM" id="SignalP"/>
    </source>
</evidence>
<comment type="caution">
    <text evidence="11">The sequence shown here is derived from an EMBL/GenBank/DDBJ whole genome shotgun (WGS) entry which is preliminary data.</text>
</comment>
<dbReference type="InterPro" id="IPR002229">
    <property type="entry name" value="RhesusRHD"/>
</dbReference>
<gene>
    <name evidence="11" type="ORF">FBZ93_104122</name>
</gene>
<keyword evidence="6 8" id="KW-0472">Membrane</keyword>
<evidence type="ECO:0000256" key="4">
    <source>
        <dbReference type="ARBA" id="ARBA00022692"/>
    </source>
</evidence>
<feature type="transmembrane region" description="Helical" evidence="8">
    <location>
        <begin position="295"/>
        <end position="313"/>
    </location>
</feature>
<evidence type="ECO:0000256" key="5">
    <source>
        <dbReference type="ARBA" id="ARBA00022989"/>
    </source>
</evidence>
<dbReference type="PANTHER" id="PTHR43029:SF10">
    <property type="entry name" value="AMMONIUM TRANSPORTER MEP2"/>
    <property type="match status" value="1"/>
</dbReference>
<evidence type="ECO:0000256" key="6">
    <source>
        <dbReference type="ARBA" id="ARBA00023136"/>
    </source>
</evidence>
<dbReference type="RefSeq" id="WP_146986173.1">
    <property type="nucleotide sequence ID" value="NZ_VITY01000004.1"/>
</dbReference>
<comment type="similarity">
    <text evidence="2 8">Belongs to the ammonia transporter channel (TC 1.A.11.2) family.</text>
</comment>
<reference evidence="11 12" key="1">
    <citation type="submission" date="2019-06" db="EMBL/GenBank/DDBJ databases">
        <title>Genomic Encyclopedia of Type Strains, Phase IV (KMG-V): Genome sequencing to study the core and pangenomes of soil and plant-associated prokaryotes.</title>
        <authorList>
            <person name="Whitman W."/>
        </authorList>
    </citation>
    <scope>NUCLEOTIDE SEQUENCE [LARGE SCALE GENOMIC DNA]</scope>
    <source>
        <strain evidence="11 12">BR 10355</strain>
    </source>
</reference>
<dbReference type="Pfam" id="PF00909">
    <property type="entry name" value="Ammonium_transp"/>
    <property type="match status" value="1"/>
</dbReference>
<feature type="transmembrane region" description="Helical" evidence="8">
    <location>
        <begin position="198"/>
        <end position="220"/>
    </location>
</feature>
<evidence type="ECO:0000259" key="10">
    <source>
        <dbReference type="Pfam" id="PF00909"/>
    </source>
</evidence>
<keyword evidence="3 8" id="KW-0813">Transport</keyword>
<feature type="transmembrane region" description="Helical" evidence="8">
    <location>
        <begin position="388"/>
        <end position="410"/>
    </location>
</feature>
<dbReference type="PRINTS" id="PR00342">
    <property type="entry name" value="RHESUSRHD"/>
</dbReference>
<name>A0A560LZL4_9BRAD</name>
<dbReference type="SUPFAM" id="SSF111352">
    <property type="entry name" value="Ammonium transporter"/>
    <property type="match status" value="1"/>
</dbReference>
<comment type="subcellular location">
    <subcellularLocation>
        <location evidence="8">Cell membrane</location>
        <topology evidence="8">Multi-pass membrane protein</topology>
    </subcellularLocation>
    <subcellularLocation>
        <location evidence="1">Membrane</location>
        <topology evidence="1">Multi-pass membrane protein</topology>
    </subcellularLocation>
</comment>
<feature type="transmembrane region" description="Helical" evidence="8">
    <location>
        <begin position="232"/>
        <end position="252"/>
    </location>
</feature>
<dbReference type="EMBL" id="VITY01000004">
    <property type="protein sequence ID" value="TWC00849.1"/>
    <property type="molecule type" value="Genomic_DNA"/>
</dbReference>
<dbReference type="OrthoDB" id="9814202at2"/>
<dbReference type="GO" id="GO:0005886">
    <property type="term" value="C:plasma membrane"/>
    <property type="evidence" value="ECO:0007669"/>
    <property type="project" value="UniProtKB-SubCell"/>
</dbReference>
<dbReference type="InterPro" id="IPR024041">
    <property type="entry name" value="NH4_transpt_AmtB-like_dom"/>
</dbReference>
<proteinExistence type="inferred from homology"/>
<keyword evidence="12" id="KW-1185">Reference proteome</keyword>
<evidence type="ECO:0000256" key="8">
    <source>
        <dbReference type="RuleBase" id="RU362002"/>
    </source>
</evidence>
<evidence type="ECO:0000313" key="11">
    <source>
        <dbReference type="EMBL" id="TWC00849.1"/>
    </source>
</evidence>
<evidence type="ECO:0000256" key="2">
    <source>
        <dbReference type="ARBA" id="ARBA00005887"/>
    </source>
</evidence>
<organism evidence="11 12">
    <name type="scientific">Bradyrhizobium macuxiense</name>
    <dbReference type="NCBI Taxonomy" id="1755647"/>
    <lineage>
        <taxon>Bacteria</taxon>
        <taxon>Pseudomonadati</taxon>
        <taxon>Pseudomonadota</taxon>
        <taxon>Alphaproteobacteria</taxon>
        <taxon>Hyphomicrobiales</taxon>
        <taxon>Nitrobacteraceae</taxon>
        <taxon>Bradyrhizobium</taxon>
    </lineage>
</organism>
<dbReference type="Gene3D" id="1.10.3430.10">
    <property type="entry name" value="Ammonium transporter AmtB like domains"/>
    <property type="match status" value="1"/>
</dbReference>
<feature type="chain" id="PRO_5021965386" description="Ammonium transporter" evidence="9">
    <location>
        <begin position="30"/>
        <end position="440"/>
    </location>
</feature>
<evidence type="ECO:0000256" key="3">
    <source>
        <dbReference type="ARBA" id="ARBA00022448"/>
    </source>
</evidence>
<evidence type="ECO:0000256" key="1">
    <source>
        <dbReference type="ARBA" id="ARBA00004141"/>
    </source>
</evidence>
<feature type="transmembrane region" description="Helical" evidence="8">
    <location>
        <begin position="137"/>
        <end position="157"/>
    </location>
</feature>
<evidence type="ECO:0000313" key="12">
    <source>
        <dbReference type="Proteomes" id="UP000321304"/>
    </source>
</evidence>
<feature type="transmembrane region" description="Helical" evidence="8">
    <location>
        <begin position="45"/>
        <end position="66"/>
    </location>
</feature>
<keyword evidence="9" id="KW-0732">Signal</keyword>
<accession>A0A560LZL4</accession>
<dbReference type="AlphaFoldDB" id="A0A560LZL4"/>
<dbReference type="InterPro" id="IPR029020">
    <property type="entry name" value="Ammonium/urea_transptr"/>
</dbReference>
<feature type="signal peptide" evidence="9">
    <location>
        <begin position="1"/>
        <end position="29"/>
    </location>
</feature>
<sequence>MGARALRAAISAAPINAAILLAWATPTFAQDSSAGASGINAADTAWMIVATALVLMMTIPGLALFYSGMVRKKNVLATMAQSLTAVALISILWVTFGYSLTFVGNGPWLGSLDSWFLAGITMDSVNPAAKTIPEALFMLYQMTFAIITVALVAGSVADRMRFSAYVLFSIGWFIFAYVPLAHWVWGGGFLASAGVLDFAGGLVVHLSAGISGLVAAKLMGNRHGYGHDNLSPFDLSLAVVGTGLLWVGWFGFNGGSALAANSRAVMAITATHLAACAGALTWGAIEWATRRKPSVLGMISGAVAGLGTITPASGFVAPWHGVIIGILAGLICYWACTWLKHRFKYDDSLDVFGVHGIGGLTGTLLAGIFATAAIGGTSGLLEGNPNQLLIQLYGVVVTALWCGGVTFVLLKLVSAFVPLRVSMQQEMEGLDISLHGEALQ</sequence>
<dbReference type="NCBIfam" id="TIGR00836">
    <property type="entry name" value="amt"/>
    <property type="match status" value="1"/>
</dbReference>
<dbReference type="PANTHER" id="PTHR43029">
    <property type="entry name" value="AMMONIUM TRANSPORTER MEP2"/>
    <property type="match status" value="1"/>
</dbReference>